<evidence type="ECO:0000256" key="6">
    <source>
        <dbReference type="ARBA" id="ARBA00023004"/>
    </source>
</evidence>
<comment type="catalytic activity">
    <reaction evidence="9">
        <text>L-cysteine + O2 = 3-sulfino-L-alanine + H(+)</text>
        <dbReference type="Rhea" id="RHEA:20441"/>
        <dbReference type="ChEBI" id="CHEBI:15378"/>
        <dbReference type="ChEBI" id="CHEBI:15379"/>
        <dbReference type="ChEBI" id="CHEBI:35235"/>
        <dbReference type="ChEBI" id="CHEBI:61085"/>
        <dbReference type="EC" id="1.13.11.20"/>
    </reaction>
</comment>
<reference evidence="10 11" key="1">
    <citation type="journal article" date="2019" name="Front. Genet.">
        <title>Whole-Genome Sequencing of the Opportunistic Yeast Pathogen Candida inconspicua Uncovers Its Hybrid Origin.</title>
        <authorList>
            <person name="Mixao V."/>
            <person name="Hansen A.P."/>
            <person name="Saus E."/>
            <person name="Boekhout T."/>
            <person name="Lass-Florl C."/>
            <person name="Gabaldon T."/>
        </authorList>
    </citation>
    <scope>NUCLEOTIDE SEQUENCE [LARGE SCALE GENOMIC DNA]</scope>
    <source>
        <strain evidence="10 11">CBS 180</strain>
    </source>
</reference>
<evidence type="ECO:0000256" key="8">
    <source>
        <dbReference type="PIRSR" id="PIRSR610300-51"/>
    </source>
</evidence>
<organism evidence="10 11">
    <name type="scientific">Pichia inconspicua</name>
    <dbReference type="NCBI Taxonomy" id="52247"/>
    <lineage>
        <taxon>Eukaryota</taxon>
        <taxon>Fungi</taxon>
        <taxon>Dikarya</taxon>
        <taxon>Ascomycota</taxon>
        <taxon>Saccharomycotina</taxon>
        <taxon>Pichiomycetes</taxon>
        <taxon>Pichiales</taxon>
        <taxon>Pichiaceae</taxon>
        <taxon>Pichia</taxon>
    </lineage>
</organism>
<dbReference type="PANTHER" id="PTHR12918:SF1">
    <property type="entry name" value="CYSTEINE DIOXYGENASE TYPE 1"/>
    <property type="match status" value="1"/>
</dbReference>
<dbReference type="EMBL" id="SELW01000658">
    <property type="protein sequence ID" value="TID14462.1"/>
    <property type="molecule type" value="Genomic_DNA"/>
</dbReference>
<keyword evidence="3 8" id="KW-0479">Metal-binding</keyword>
<dbReference type="Proteomes" id="UP000307173">
    <property type="component" value="Unassembled WGS sequence"/>
</dbReference>
<evidence type="ECO:0000256" key="2">
    <source>
        <dbReference type="ARBA" id="ARBA00013133"/>
    </source>
</evidence>
<evidence type="ECO:0000256" key="4">
    <source>
        <dbReference type="ARBA" id="ARBA00022964"/>
    </source>
</evidence>
<evidence type="ECO:0000256" key="9">
    <source>
        <dbReference type="RuleBase" id="RU366010"/>
    </source>
</evidence>
<dbReference type="InterPro" id="IPR011051">
    <property type="entry name" value="RmlC_Cupin_sf"/>
</dbReference>
<feature type="binding site" evidence="8">
    <location>
        <position position="55"/>
    </location>
    <ligand>
        <name>Fe cation</name>
        <dbReference type="ChEBI" id="CHEBI:24875"/>
        <note>catalytic</note>
    </ligand>
</feature>
<evidence type="ECO:0000256" key="1">
    <source>
        <dbReference type="ARBA" id="ARBA00006622"/>
    </source>
</evidence>
<evidence type="ECO:0000256" key="3">
    <source>
        <dbReference type="ARBA" id="ARBA00022723"/>
    </source>
</evidence>
<keyword evidence="6 8" id="KW-0408">Iron</keyword>
<evidence type="ECO:0000313" key="11">
    <source>
        <dbReference type="Proteomes" id="UP000307173"/>
    </source>
</evidence>
<keyword evidence="4 9" id="KW-0223">Dioxygenase</keyword>
<dbReference type="CDD" id="cd10548">
    <property type="entry name" value="cupin_CDO"/>
    <property type="match status" value="1"/>
</dbReference>
<comment type="cofactor">
    <cofactor evidence="9">
        <name>Fe cation</name>
        <dbReference type="ChEBI" id="CHEBI:24875"/>
    </cofactor>
    <text evidence="9">Binds 1 Fe cation per subunit.</text>
</comment>
<comment type="caution">
    <text evidence="10">The sequence shown here is derived from an EMBL/GenBank/DDBJ whole genome shotgun (WGS) entry which is preliminary data.</text>
</comment>
<dbReference type="SUPFAM" id="SSF51182">
    <property type="entry name" value="RmlC-like cupins"/>
    <property type="match status" value="1"/>
</dbReference>
<dbReference type="GO" id="GO:0008198">
    <property type="term" value="F:ferrous iron binding"/>
    <property type="evidence" value="ECO:0007669"/>
    <property type="project" value="TreeGrafter"/>
</dbReference>
<feature type="cross-link" description="3'-(S-cysteinyl)-tyrosine (Cys-Tyr)" evidence="7">
    <location>
        <begin position="60"/>
        <end position="117"/>
    </location>
</feature>
<dbReference type="STRING" id="52247.A0A4T0WV67"/>
<name>A0A4T0WV67_9ASCO</name>
<keyword evidence="11" id="KW-1185">Reference proteome</keyword>
<keyword evidence="5 9" id="KW-0560">Oxidoreductase</keyword>
<proteinExistence type="inferred from homology"/>
<dbReference type="EC" id="1.13.11.20" evidence="2 9"/>
<dbReference type="InterPro" id="IPR014710">
    <property type="entry name" value="RmlC-like_jellyroll"/>
</dbReference>
<gene>
    <name evidence="10" type="ORF">CANINC_004750</name>
</gene>
<dbReference type="GO" id="GO:0017172">
    <property type="term" value="F:cysteine dioxygenase activity"/>
    <property type="evidence" value="ECO:0007669"/>
    <property type="project" value="UniProtKB-UniRule"/>
</dbReference>
<dbReference type="Pfam" id="PF05995">
    <property type="entry name" value="CDO_I"/>
    <property type="match status" value="1"/>
</dbReference>
<dbReference type="AlphaFoldDB" id="A0A4T0WV67"/>
<dbReference type="PANTHER" id="PTHR12918">
    <property type="entry name" value="CYSTEINE DIOXYGENASE"/>
    <property type="match status" value="1"/>
</dbReference>
<evidence type="ECO:0000256" key="5">
    <source>
        <dbReference type="ARBA" id="ARBA00023002"/>
    </source>
</evidence>
<feature type="binding site" evidence="8">
    <location>
        <position position="53"/>
    </location>
    <ligand>
        <name>Fe cation</name>
        <dbReference type="ChEBI" id="CHEBI:24875"/>
        <note>catalytic</note>
    </ligand>
</feature>
<comment type="similarity">
    <text evidence="1 9">Belongs to the cysteine dioxygenase family.</text>
</comment>
<accession>A0A4T0WV67</accession>
<feature type="binding site" evidence="8">
    <location>
        <position position="101"/>
    </location>
    <ligand>
        <name>Fe cation</name>
        <dbReference type="ChEBI" id="CHEBI:24875"/>
        <note>catalytic</note>
    </ligand>
</feature>
<dbReference type="GO" id="GO:0019448">
    <property type="term" value="P:L-cysteine catabolic process"/>
    <property type="evidence" value="ECO:0007669"/>
    <property type="project" value="TreeGrafter"/>
</dbReference>
<evidence type="ECO:0000313" key="10">
    <source>
        <dbReference type="EMBL" id="TID14462.1"/>
    </source>
</evidence>
<dbReference type="InterPro" id="IPR010300">
    <property type="entry name" value="CDO_1"/>
</dbReference>
<keyword evidence="7" id="KW-0883">Thioether bond</keyword>
<evidence type="ECO:0000256" key="7">
    <source>
        <dbReference type="PIRSR" id="PIRSR610300-50"/>
    </source>
</evidence>
<dbReference type="OrthoDB" id="543511at2759"/>
<dbReference type="Gene3D" id="2.60.120.10">
    <property type="entry name" value="Jelly Rolls"/>
    <property type="match status" value="1"/>
</dbReference>
<protein>
    <recommendedName>
        <fullName evidence="2 9">Cysteine dioxygenase</fullName>
        <ecNumber evidence="2 9">1.13.11.20</ecNumber>
    </recommendedName>
</protein>
<sequence>MMIRLFVRYRCKWGKYARFGEGDVKYRRHLLAAGEGCAILLLVWPIGASAPKHGHKGCECWVRLLSGELVENVEKVGDEDNESRVLKRDNVTYINDSIGRHSMCNEGVELAITLHVYSSFEMSGLEEGRVDFDFRSEF</sequence>